<accession>A0A0P0Z1R4</accession>
<dbReference type="EMBL" id="LC066375">
    <property type="protein sequence ID" value="BAT27708.1"/>
    <property type="molecule type" value="Genomic_DNA"/>
</dbReference>
<reference evidence="2" key="1">
    <citation type="journal article" date="2015" name="Proc. Natl. Acad. Sci. U.S.A.">
        <title>Bacterial clade with the ribosomal RNA operon on a small plasmid rather than the chromosome.</title>
        <authorList>
            <person name="Anda M."/>
            <person name="Ohtsubo Y."/>
            <person name="Okubo T."/>
            <person name="Sugawara M."/>
            <person name="Nagata Y."/>
            <person name="Tsuda M."/>
            <person name="Minamisawa K."/>
            <person name="Mitsui H."/>
        </authorList>
    </citation>
    <scope>NUCLEOTIDE SEQUENCE</scope>
    <source>
        <strain evidence="2">JCM 14755</strain>
    </source>
</reference>
<protein>
    <recommendedName>
        <fullName evidence="1">DUF427 domain-containing protein</fullName>
    </recommendedName>
</protein>
<dbReference type="OrthoDB" id="9815163at2"/>
<dbReference type="InterPro" id="IPR007361">
    <property type="entry name" value="DUF427"/>
</dbReference>
<dbReference type="Gene3D" id="2.170.150.40">
    <property type="entry name" value="Domain of unknown function (DUF427)"/>
    <property type="match status" value="1"/>
</dbReference>
<name>A0A0P0Z1R4_9HYPH</name>
<evidence type="ECO:0000259" key="1">
    <source>
        <dbReference type="Pfam" id="PF04248"/>
    </source>
</evidence>
<evidence type="ECO:0000313" key="2">
    <source>
        <dbReference type="EMBL" id="BAT27708.1"/>
    </source>
</evidence>
<dbReference type="Pfam" id="PF04248">
    <property type="entry name" value="NTP_transf_9"/>
    <property type="match status" value="1"/>
</dbReference>
<feature type="domain" description="DUF427" evidence="1">
    <location>
        <begin position="19"/>
        <end position="109"/>
    </location>
</feature>
<dbReference type="AlphaFoldDB" id="A0A0P0Z1R4"/>
<proteinExistence type="predicted"/>
<sequence length="117" mass="12670">MTMSQSEQSVRVERAVGSVVVKHHDAVIAASKAALVVHGEREAPIYYLPRQDVYFEQMTAAELPGRGAPDDRSWFSVTASGGGLDHAAWVLRRPEGELAAVEGYVGFDPDKLSVMAD</sequence>
<organism evidence="2">
    <name type="scientific">Aureimonas frigidaquae</name>
    <dbReference type="NCBI Taxonomy" id="424757"/>
    <lineage>
        <taxon>Bacteria</taxon>
        <taxon>Pseudomonadati</taxon>
        <taxon>Pseudomonadota</taxon>
        <taxon>Alphaproteobacteria</taxon>
        <taxon>Hyphomicrobiales</taxon>
        <taxon>Aurantimonadaceae</taxon>
        <taxon>Aureimonas</taxon>
    </lineage>
</organism>
<dbReference type="InterPro" id="IPR038694">
    <property type="entry name" value="DUF427_sf"/>
</dbReference>